<gene>
    <name evidence="2" type="ORF">FA15DRAFT_707242</name>
</gene>
<feature type="compositionally biased region" description="Acidic residues" evidence="1">
    <location>
        <begin position="486"/>
        <end position="495"/>
    </location>
</feature>
<evidence type="ECO:0000256" key="1">
    <source>
        <dbReference type="SAM" id="MobiDB-lite"/>
    </source>
</evidence>
<proteinExistence type="predicted"/>
<accession>A0A5C3KM06</accession>
<organism evidence="2 3">
    <name type="scientific">Coprinopsis marcescibilis</name>
    <name type="common">Agaric fungus</name>
    <name type="synonym">Psathyrella marcescibilis</name>
    <dbReference type="NCBI Taxonomy" id="230819"/>
    <lineage>
        <taxon>Eukaryota</taxon>
        <taxon>Fungi</taxon>
        <taxon>Dikarya</taxon>
        <taxon>Basidiomycota</taxon>
        <taxon>Agaricomycotina</taxon>
        <taxon>Agaricomycetes</taxon>
        <taxon>Agaricomycetidae</taxon>
        <taxon>Agaricales</taxon>
        <taxon>Agaricineae</taxon>
        <taxon>Psathyrellaceae</taxon>
        <taxon>Coprinopsis</taxon>
    </lineage>
</organism>
<feature type="compositionally biased region" description="Basic residues" evidence="1">
    <location>
        <begin position="504"/>
        <end position="513"/>
    </location>
</feature>
<evidence type="ECO:0000313" key="2">
    <source>
        <dbReference type="EMBL" id="TFK21409.1"/>
    </source>
</evidence>
<feature type="region of interest" description="Disordered" evidence="1">
    <location>
        <begin position="266"/>
        <end position="288"/>
    </location>
</feature>
<evidence type="ECO:0000313" key="3">
    <source>
        <dbReference type="Proteomes" id="UP000307440"/>
    </source>
</evidence>
<dbReference type="Proteomes" id="UP000307440">
    <property type="component" value="Unassembled WGS sequence"/>
</dbReference>
<feature type="region of interest" description="Disordered" evidence="1">
    <location>
        <begin position="74"/>
        <end position="132"/>
    </location>
</feature>
<name>A0A5C3KM06_COPMA</name>
<feature type="compositionally biased region" description="Polar residues" evidence="1">
    <location>
        <begin position="266"/>
        <end position="282"/>
    </location>
</feature>
<sequence>MGASCLCYVTFHSPLPRCQGLTGHDHCCFLHEDWSQFTVFDKRKDGRKWAQGRHKAWLLETIDVRTDLPGSSIATRSHDQSTNPHHNYTSLQMPLHRNTPPPRQIHLNPVPQAASTRAVSSHPTSGGLLADAGDQDSWLQVASGGLDFQNTEPQRDEPSIDRNSQVDPTVGLQSHWQEGHPAAQSLISPWDARYRNLREIDPPSRASSPAPSYHSVAEGGTVILNPETYVDHLTAEDIAAITSPLPASTPLVTNSYHNTGESLIQQAMSEPSDSPTTTNPFGETSDGDSDIAVLAYDESSSSDAETIEESDSEPEAGAIAYPAAMTSRTITCSSHPPRLQEPDTGPAFRHSTVQSAIAELAENTEDPEQYKHLQLYQSEIMPFIRPETNEADVIQLVRTAAVGKARRNASRSSRGAHSGSTTRPPSRSFASSSQLGISFTSSDVMATLEAATDGLAGLSPEASEAGPSTLAPDAEPVAEVGGLELADPEAGEELIDDRAISQRKSNRNKKLPSRYRENGMEDLAPSEEDEPEPLRSLNDGVEVQSESPGSSNETNLASGSCSSSRDSKPLKWWASRKNKFGLRRCFFAREIPTRDPDQLVQERDVDNSNEACGGTHDKAIRRTAGSKPFSVPRSCIRVNYNPSKAIPKYYARIISALGKYSSATVEAGANEQEAEAEAEAEDEDTDEWMDDAGWRTTHVSIPVPFHKAMNGAGIERRTVGTLHHRSILEILRDKVRSTIDGPRFHYQPYYMEWAQTQENMAIPPLRIHGELYTSEAFMEAHHALQSSPPVPGCNRERVIASLMFWSDATKLTDFGPSKLWPCYMFFGNESKYRRAKPNLHLGEHVAYFDSLADDFKDYLRRRGGGKLPPAELITHCSREMFQAQWALLLDDDLVRAMTDGIILVCHDNIERRFYPRIFTYSADYPEKVMIALIKQGGKYPCIQCLTPKTELHNMGTPKDIEFRRENPRLHDKHHQKMLTKALGNVKAGYAVTGDKVGGHLETRSMLPIQNSFHHRLKKLDFDIFPCLVVDLLHEFELGVWKNTFKHLLRLLLALKEGQNPTAELDERFRQVPPFGESTIRQFSDNASEMKRKAARDYEDLLQCSIPVFKALMGDPHDEIVMALLFFLCRWHALAKLRLHHELTLQMLEETTILLSSQFRTFKKDTCDNINTVELPKEAQARARRNAKNWTSEDGLVQEQVQGSSEEMPATTAKGKSRRPKQLNISTYKYHALGHYVSNIRRYGTTDSFTPEVGELLHRSPKTWFKRTDRRRFRPQIAGVERRRARLRRIKVNVDSEEAILQKALRTECSPGWTAQSSTRYNIGTSKSHQDLNEDFTNKPDAIQNPALVDFISKLKTHLLPRVQKLLAPELYCGSREINQDDKSWHNVVLQHNRIYTHKIMQVKYTTYDIRREADVLHLDTPRSNIMVIDEGYKTGQSKHMSKYGHVIGIFHSEVSFVGQLQDGARCYDRHRLDYLWVRWYMIDEQSLRPNSLVQVRFIPVTRKDAFGFLDPRRVIRAAHLIPRFAGGRHPEGDQMSFSWSNGKPDWRSFYVNQFVDRDMFMRYEANQGIGHVAIRKHIQSRPLSLDNDVRSSRPLVGPLTHEEVVSDAEESDTSSYPGSDDED</sequence>
<feature type="region of interest" description="Disordered" evidence="1">
    <location>
        <begin position="147"/>
        <end position="167"/>
    </location>
</feature>
<feature type="compositionally biased region" description="Polar residues" evidence="1">
    <location>
        <begin position="74"/>
        <end position="92"/>
    </location>
</feature>
<feature type="region of interest" description="Disordered" evidence="1">
    <location>
        <begin position="485"/>
        <end position="568"/>
    </location>
</feature>
<protein>
    <submittedName>
        <fullName evidence="2">Uncharacterized protein</fullName>
    </submittedName>
</protein>
<dbReference type="STRING" id="230819.A0A5C3KM06"/>
<dbReference type="Pfam" id="PF18759">
    <property type="entry name" value="Plavaka"/>
    <property type="match status" value="1"/>
</dbReference>
<dbReference type="EMBL" id="ML210269">
    <property type="protein sequence ID" value="TFK21409.1"/>
    <property type="molecule type" value="Genomic_DNA"/>
</dbReference>
<dbReference type="InterPro" id="IPR041078">
    <property type="entry name" value="Plavaka"/>
</dbReference>
<feature type="region of interest" description="Disordered" evidence="1">
    <location>
        <begin position="402"/>
        <end position="432"/>
    </location>
</feature>
<feature type="region of interest" description="Disordered" evidence="1">
    <location>
        <begin position="1585"/>
        <end position="1623"/>
    </location>
</feature>
<feature type="region of interest" description="Disordered" evidence="1">
    <location>
        <begin position="1196"/>
        <end position="1219"/>
    </location>
</feature>
<feature type="compositionally biased region" description="Polar residues" evidence="1">
    <location>
        <begin position="544"/>
        <end position="564"/>
    </location>
</feature>
<reference evidence="2 3" key="1">
    <citation type="journal article" date="2019" name="Nat. Ecol. Evol.">
        <title>Megaphylogeny resolves global patterns of mushroom evolution.</title>
        <authorList>
            <person name="Varga T."/>
            <person name="Krizsan K."/>
            <person name="Foldi C."/>
            <person name="Dima B."/>
            <person name="Sanchez-Garcia M."/>
            <person name="Sanchez-Ramirez S."/>
            <person name="Szollosi G.J."/>
            <person name="Szarkandi J.G."/>
            <person name="Papp V."/>
            <person name="Albert L."/>
            <person name="Andreopoulos W."/>
            <person name="Angelini C."/>
            <person name="Antonin V."/>
            <person name="Barry K.W."/>
            <person name="Bougher N.L."/>
            <person name="Buchanan P."/>
            <person name="Buyck B."/>
            <person name="Bense V."/>
            <person name="Catcheside P."/>
            <person name="Chovatia M."/>
            <person name="Cooper J."/>
            <person name="Damon W."/>
            <person name="Desjardin D."/>
            <person name="Finy P."/>
            <person name="Geml J."/>
            <person name="Haridas S."/>
            <person name="Hughes K."/>
            <person name="Justo A."/>
            <person name="Karasinski D."/>
            <person name="Kautmanova I."/>
            <person name="Kiss B."/>
            <person name="Kocsube S."/>
            <person name="Kotiranta H."/>
            <person name="LaButti K.M."/>
            <person name="Lechner B.E."/>
            <person name="Liimatainen K."/>
            <person name="Lipzen A."/>
            <person name="Lukacs Z."/>
            <person name="Mihaltcheva S."/>
            <person name="Morgado L.N."/>
            <person name="Niskanen T."/>
            <person name="Noordeloos M.E."/>
            <person name="Ohm R.A."/>
            <person name="Ortiz-Santana B."/>
            <person name="Ovrebo C."/>
            <person name="Racz N."/>
            <person name="Riley R."/>
            <person name="Savchenko A."/>
            <person name="Shiryaev A."/>
            <person name="Soop K."/>
            <person name="Spirin V."/>
            <person name="Szebenyi C."/>
            <person name="Tomsovsky M."/>
            <person name="Tulloss R.E."/>
            <person name="Uehling J."/>
            <person name="Grigoriev I.V."/>
            <person name="Vagvolgyi C."/>
            <person name="Papp T."/>
            <person name="Martin F.M."/>
            <person name="Miettinen O."/>
            <person name="Hibbett D.S."/>
            <person name="Nagy L.G."/>
        </authorList>
    </citation>
    <scope>NUCLEOTIDE SEQUENCE [LARGE SCALE GENOMIC DNA]</scope>
    <source>
        <strain evidence="2 3">CBS 121175</strain>
    </source>
</reference>
<feature type="compositionally biased region" description="Low complexity" evidence="1">
    <location>
        <begin position="410"/>
        <end position="423"/>
    </location>
</feature>
<feature type="compositionally biased region" description="Polar residues" evidence="1">
    <location>
        <begin position="113"/>
        <end position="124"/>
    </location>
</feature>
<dbReference type="OrthoDB" id="2687259at2759"/>
<keyword evidence="3" id="KW-1185">Reference proteome</keyword>